<sequence>MSPYVLEVPGGLDIIAAVTRFCNHRDTALCVLSGNGAISDVSFRQPTTTNTITFQGRFDLLSISATVLPSSMPSPRPPQTPLADRFAVSLAAPQGQTIGGAVMGPLIAAGTVYIVAASFNNPLYHRLPIEEEVEEEDDRVRSTSGSGGGDGGIRRHAAAADSYGCQPGGSDNNNMAAPMTVGTTIGAVHERLKAAQDRQKSYVDKKRRLVELQAEDRLMLKVQLSAGLVEVDLPERIFGRIFCEERHF</sequence>
<dbReference type="EMBL" id="JARYMX010000001">
    <property type="protein sequence ID" value="KAJ9567694.1"/>
    <property type="molecule type" value="Genomic_DNA"/>
</dbReference>
<dbReference type="PANTHER" id="PTHR31100">
    <property type="entry name" value="AT-HOOK MOTIF NUCLEAR-LOCALIZED PROTEIN 15"/>
    <property type="match status" value="1"/>
</dbReference>
<reference evidence="6" key="1">
    <citation type="submission" date="2023-03" db="EMBL/GenBank/DDBJ databases">
        <title>Chromosome-scale reference genome and RAD-based genetic map of yellow starthistle (Centaurea solstitialis) reveal putative structural variation and QTLs associated with invader traits.</title>
        <authorList>
            <person name="Reatini B."/>
            <person name="Cang F.A."/>
            <person name="Jiang Q."/>
            <person name="Mckibben M.T.W."/>
            <person name="Barker M.S."/>
            <person name="Rieseberg L.H."/>
            <person name="Dlugosch K.M."/>
        </authorList>
    </citation>
    <scope>NUCLEOTIDE SEQUENCE</scope>
    <source>
        <strain evidence="6">CAN-66</strain>
        <tissue evidence="6">Leaf</tissue>
    </source>
</reference>
<organism evidence="6 7">
    <name type="scientific">Centaurea solstitialis</name>
    <name type="common">yellow star-thistle</name>
    <dbReference type="NCBI Taxonomy" id="347529"/>
    <lineage>
        <taxon>Eukaryota</taxon>
        <taxon>Viridiplantae</taxon>
        <taxon>Streptophyta</taxon>
        <taxon>Embryophyta</taxon>
        <taxon>Tracheophyta</taxon>
        <taxon>Spermatophyta</taxon>
        <taxon>Magnoliopsida</taxon>
        <taxon>eudicotyledons</taxon>
        <taxon>Gunneridae</taxon>
        <taxon>Pentapetalae</taxon>
        <taxon>asterids</taxon>
        <taxon>campanulids</taxon>
        <taxon>Asterales</taxon>
        <taxon>Asteraceae</taxon>
        <taxon>Carduoideae</taxon>
        <taxon>Cardueae</taxon>
        <taxon>Centaureinae</taxon>
        <taxon>Centaurea</taxon>
    </lineage>
</organism>
<accession>A0AA38WVB0</accession>
<dbReference type="SUPFAM" id="SSF117856">
    <property type="entry name" value="AF0104/ALDC/Ptd012-like"/>
    <property type="match status" value="1"/>
</dbReference>
<evidence type="ECO:0000313" key="7">
    <source>
        <dbReference type="Proteomes" id="UP001172457"/>
    </source>
</evidence>
<dbReference type="Proteomes" id="UP001172457">
    <property type="component" value="Chromosome 1"/>
</dbReference>
<proteinExistence type="predicted"/>
<feature type="domain" description="PPC" evidence="5">
    <location>
        <begin position="1"/>
        <end position="140"/>
    </location>
</feature>
<dbReference type="GO" id="GO:0003680">
    <property type="term" value="F:minor groove of adenine-thymine-rich DNA binding"/>
    <property type="evidence" value="ECO:0007669"/>
    <property type="project" value="InterPro"/>
</dbReference>
<evidence type="ECO:0000313" key="6">
    <source>
        <dbReference type="EMBL" id="KAJ9567694.1"/>
    </source>
</evidence>
<dbReference type="CDD" id="cd11378">
    <property type="entry name" value="DUF296"/>
    <property type="match status" value="1"/>
</dbReference>
<feature type="region of interest" description="Disordered" evidence="4">
    <location>
        <begin position="133"/>
        <end position="155"/>
    </location>
</feature>
<gene>
    <name evidence="6" type="ORF">OSB04_003660</name>
</gene>
<keyword evidence="1" id="KW-0805">Transcription regulation</keyword>
<evidence type="ECO:0000256" key="4">
    <source>
        <dbReference type="SAM" id="MobiDB-lite"/>
    </source>
</evidence>
<evidence type="ECO:0000256" key="2">
    <source>
        <dbReference type="ARBA" id="ARBA00023125"/>
    </source>
</evidence>
<dbReference type="PROSITE" id="PS51742">
    <property type="entry name" value="PPC"/>
    <property type="match status" value="1"/>
</dbReference>
<keyword evidence="3" id="KW-0804">Transcription</keyword>
<evidence type="ECO:0000256" key="3">
    <source>
        <dbReference type="ARBA" id="ARBA00023163"/>
    </source>
</evidence>
<evidence type="ECO:0000259" key="5">
    <source>
        <dbReference type="PROSITE" id="PS51742"/>
    </source>
</evidence>
<dbReference type="InterPro" id="IPR005175">
    <property type="entry name" value="PPC_dom"/>
</dbReference>
<dbReference type="Pfam" id="PF03479">
    <property type="entry name" value="PCC"/>
    <property type="match status" value="1"/>
</dbReference>
<dbReference type="AlphaFoldDB" id="A0AA38WVB0"/>
<dbReference type="GO" id="GO:0005634">
    <property type="term" value="C:nucleus"/>
    <property type="evidence" value="ECO:0007669"/>
    <property type="project" value="TreeGrafter"/>
</dbReference>
<dbReference type="GO" id="GO:0003700">
    <property type="term" value="F:DNA-binding transcription factor activity"/>
    <property type="evidence" value="ECO:0007669"/>
    <property type="project" value="TreeGrafter"/>
</dbReference>
<dbReference type="Gene3D" id="3.30.1330.80">
    <property type="entry name" value="Hypothetical protein, similar to alpha- acetolactate decarboxylase, domain 2"/>
    <property type="match status" value="1"/>
</dbReference>
<keyword evidence="7" id="KW-1185">Reference proteome</keyword>
<comment type="caution">
    <text evidence="6">The sequence shown here is derived from an EMBL/GenBank/DDBJ whole genome shotgun (WGS) entry which is preliminary data.</text>
</comment>
<keyword evidence="2" id="KW-0238">DNA-binding</keyword>
<protein>
    <recommendedName>
        <fullName evidence="5">PPC domain-containing protein</fullName>
    </recommendedName>
</protein>
<dbReference type="InterPro" id="IPR014476">
    <property type="entry name" value="AHL15-29"/>
</dbReference>
<name>A0AA38WVB0_9ASTR</name>
<evidence type="ECO:0000256" key="1">
    <source>
        <dbReference type="ARBA" id="ARBA00023015"/>
    </source>
</evidence>
<dbReference type="PANTHER" id="PTHR31100:SF69">
    <property type="entry name" value="AT-HOOK MOTIF NUCLEAR-LOCALIZED PROTEIN 17-RELATED"/>
    <property type="match status" value="1"/>
</dbReference>